<organism evidence="2 3">
    <name type="scientific">Reticulomyxa filosa</name>
    <dbReference type="NCBI Taxonomy" id="46433"/>
    <lineage>
        <taxon>Eukaryota</taxon>
        <taxon>Sar</taxon>
        <taxon>Rhizaria</taxon>
        <taxon>Retaria</taxon>
        <taxon>Foraminifera</taxon>
        <taxon>Monothalamids</taxon>
        <taxon>Reticulomyxidae</taxon>
        <taxon>Reticulomyxa</taxon>
    </lineage>
</organism>
<accession>X6LRU9</accession>
<feature type="non-terminal residue" evidence="2">
    <location>
        <position position="131"/>
    </location>
</feature>
<proteinExistence type="predicted"/>
<name>X6LRU9_RETFI</name>
<sequence length="131" mass="14653">GTGTGAGNRIGLGRQNIYDDESIGSSKTNEETKDYHERLPEETELTDLKKEKMPQYIELQIQDQSVYWGSMNQSQGQSTIPNTIPNDGQLRDASKMISDILEKKWNHADTNRPSSFALLQKEIANQPAISA</sequence>
<protein>
    <submittedName>
        <fullName evidence="2">Uncharacterized protein</fullName>
    </submittedName>
</protein>
<keyword evidence="3" id="KW-1185">Reference proteome</keyword>
<gene>
    <name evidence="2" type="ORF">RFI_33271</name>
</gene>
<dbReference type="EMBL" id="ASPP01030163">
    <property type="protein sequence ID" value="ETO04131.1"/>
    <property type="molecule type" value="Genomic_DNA"/>
</dbReference>
<evidence type="ECO:0000313" key="3">
    <source>
        <dbReference type="Proteomes" id="UP000023152"/>
    </source>
</evidence>
<comment type="caution">
    <text evidence="2">The sequence shown here is derived from an EMBL/GenBank/DDBJ whole genome shotgun (WGS) entry which is preliminary data.</text>
</comment>
<evidence type="ECO:0000256" key="1">
    <source>
        <dbReference type="SAM" id="MobiDB-lite"/>
    </source>
</evidence>
<feature type="compositionally biased region" description="Gly residues" evidence="1">
    <location>
        <begin position="1"/>
        <end position="10"/>
    </location>
</feature>
<reference evidence="2 3" key="1">
    <citation type="journal article" date="2013" name="Curr. Biol.">
        <title>The Genome of the Foraminiferan Reticulomyxa filosa.</title>
        <authorList>
            <person name="Glockner G."/>
            <person name="Hulsmann N."/>
            <person name="Schleicher M."/>
            <person name="Noegel A.A."/>
            <person name="Eichinger L."/>
            <person name="Gallinger C."/>
            <person name="Pawlowski J."/>
            <person name="Sierra R."/>
            <person name="Euteneuer U."/>
            <person name="Pillet L."/>
            <person name="Moustafa A."/>
            <person name="Platzer M."/>
            <person name="Groth M."/>
            <person name="Szafranski K."/>
            <person name="Schliwa M."/>
        </authorList>
    </citation>
    <scope>NUCLEOTIDE SEQUENCE [LARGE SCALE GENOMIC DNA]</scope>
</reference>
<evidence type="ECO:0000313" key="2">
    <source>
        <dbReference type="EMBL" id="ETO04131.1"/>
    </source>
</evidence>
<feature type="compositionally biased region" description="Basic and acidic residues" evidence="1">
    <location>
        <begin position="28"/>
        <end position="43"/>
    </location>
</feature>
<feature type="non-terminal residue" evidence="2">
    <location>
        <position position="1"/>
    </location>
</feature>
<feature type="region of interest" description="Disordered" evidence="1">
    <location>
        <begin position="1"/>
        <end position="43"/>
    </location>
</feature>
<dbReference type="AlphaFoldDB" id="X6LRU9"/>
<dbReference type="Proteomes" id="UP000023152">
    <property type="component" value="Unassembled WGS sequence"/>
</dbReference>